<dbReference type="GO" id="GO:0005737">
    <property type="term" value="C:cytoplasm"/>
    <property type="evidence" value="ECO:0007669"/>
    <property type="project" value="UniProtKB-SubCell"/>
</dbReference>
<dbReference type="PANTHER" id="PTHR22706">
    <property type="entry name" value="ASSEMBLY FACTOR FOR SPINDLE MICROTUBULES"/>
    <property type="match status" value="1"/>
</dbReference>
<feature type="compositionally biased region" description="Basic residues" evidence="5">
    <location>
        <begin position="73"/>
        <end position="82"/>
    </location>
</feature>
<dbReference type="SUPFAM" id="SSF47576">
    <property type="entry name" value="Calponin-homology domain, CH-domain"/>
    <property type="match status" value="1"/>
</dbReference>
<proteinExistence type="predicted"/>
<evidence type="ECO:0000256" key="4">
    <source>
        <dbReference type="ARBA" id="ARBA00022860"/>
    </source>
</evidence>
<comment type="subcellular location">
    <subcellularLocation>
        <location evidence="1">Cytoplasm</location>
    </subcellularLocation>
</comment>
<feature type="region of interest" description="Disordered" evidence="5">
    <location>
        <begin position="1022"/>
        <end position="1060"/>
    </location>
</feature>
<comment type="caution">
    <text evidence="7">The sequence shown here is derived from an EMBL/GenBank/DDBJ whole genome shotgun (WGS) entry which is preliminary data.</text>
</comment>
<dbReference type="SUPFAM" id="SSF52540">
    <property type="entry name" value="P-loop containing nucleoside triphosphate hydrolases"/>
    <property type="match status" value="1"/>
</dbReference>
<dbReference type="InterPro" id="IPR051185">
    <property type="entry name" value="ASPM"/>
</dbReference>
<keyword evidence="4" id="KW-0112">Calmodulin-binding</keyword>
<dbReference type="Proteomes" id="UP001530293">
    <property type="component" value="Unassembled WGS sequence"/>
</dbReference>
<accession>A0ABD3M043</accession>
<gene>
    <name evidence="7" type="ORF">ACHAWU_008550</name>
</gene>
<dbReference type="InterPro" id="IPR001715">
    <property type="entry name" value="CH_dom"/>
</dbReference>
<dbReference type="PANTHER" id="PTHR22706:SF1">
    <property type="entry name" value="ASSEMBLY FACTOR FOR SPINDLE MICROTUBULES"/>
    <property type="match status" value="1"/>
</dbReference>
<dbReference type="EMBL" id="JALLBG020000268">
    <property type="protein sequence ID" value="KAL3757389.1"/>
    <property type="molecule type" value="Genomic_DNA"/>
</dbReference>
<dbReference type="GO" id="GO:0005516">
    <property type="term" value="F:calmodulin binding"/>
    <property type="evidence" value="ECO:0007669"/>
    <property type="project" value="UniProtKB-KW"/>
</dbReference>
<evidence type="ECO:0000256" key="1">
    <source>
        <dbReference type="ARBA" id="ARBA00004496"/>
    </source>
</evidence>
<dbReference type="PROSITE" id="PS50096">
    <property type="entry name" value="IQ"/>
    <property type="match status" value="7"/>
</dbReference>
<feature type="compositionally biased region" description="Polar residues" evidence="5">
    <location>
        <begin position="1594"/>
        <end position="1608"/>
    </location>
</feature>
<feature type="domain" description="Calponin-homology (CH)" evidence="6">
    <location>
        <begin position="390"/>
        <end position="524"/>
    </location>
</feature>
<protein>
    <recommendedName>
        <fullName evidence="6">Calponin-homology (CH) domain-containing protein</fullName>
    </recommendedName>
</protein>
<dbReference type="CDD" id="cd21223">
    <property type="entry name" value="CH_ASPM_rpt1"/>
    <property type="match status" value="1"/>
</dbReference>
<reference evidence="7 8" key="1">
    <citation type="submission" date="2024-10" db="EMBL/GenBank/DDBJ databases">
        <title>Updated reference genomes for cyclostephanoid diatoms.</title>
        <authorList>
            <person name="Roberts W.R."/>
            <person name="Alverson A.J."/>
        </authorList>
    </citation>
    <scope>NUCLEOTIDE SEQUENCE [LARGE SCALE GENOMIC DNA]</scope>
    <source>
        <strain evidence="7 8">AJA232-27</strain>
    </source>
</reference>
<evidence type="ECO:0000259" key="6">
    <source>
        <dbReference type="PROSITE" id="PS50021"/>
    </source>
</evidence>
<organism evidence="7 8">
    <name type="scientific">Discostella pseudostelligera</name>
    <dbReference type="NCBI Taxonomy" id="259834"/>
    <lineage>
        <taxon>Eukaryota</taxon>
        <taxon>Sar</taxon>
        <taxon>Stramenopiles</taxon>
        <taxon>Ochrophyta</taxon>
        <taxon>Bacillariophyta</taxon>
        <taxon>Coscinodiscophyceae</taxon>
        <taxon>Thalassiosirophycidae</taxon>
        <taxon>Stephanodiscales</taxon>
        <taxon>Stephanodiscaceae</taxon>
        <taxon>Discostella</taxon>
    </lineage>
</organism>
<dbReference type="Pfam" id="PF00612">
    <property type="entry name" value="IQ"/>
    <property type="match status" value="8"/>
</dbReference>
<dbReference type="Gene3D" id="1.20.5.190">
    <property type="match status" value="6"/>
</dbReference>
<keyword evidence="2" id="KW-0963">Cytoplasm</keyword>
<dbReference type="InterPro" id="IPR000048">
    <property type="entry name" value="IQ_motif_EF-hand-BS"/>
</dbReference>
<dbReference type="Gene3D" id="1.10.418.10">
    <property type="entry name" value="Calponin-like domain"/>
    <property type="match status" value="1"/>
</dbReference>
<dbReference type="PROSITE" id="PS50021">
    <property type="entry name" value="CH"/>
    <property type="match status" value="1"/>
</dbReference>
<keyword evidence="8" id="KW-1185">Reference proteome</keyword>
<dbReference type="SMART" id="SM00033">
    <property type="entry name" value="CH"/>
    <property type="match status" value="1"/>
</dbReference>
<evidence type="ECO:0000313" key="8">
    <source>
        <dbReference type="Proteomes" id="UP001530293"/>
    </source>
</evidence>
<dbReference type="InterPro" id="IPR036872">
    <property type="entry name" value="CH_dom_sf"/>
</dbReference>
<feature type="region of interest" description="Disordered" evidence="5">
    <location>
        <begin position="1"/>
        <end position="86"/>
    </location>
</feature>
<dbReference type="SMART" id="SM00015">
    <property type="entry name" value="IQ"/>
    <property type="match status" value="15"/>
</dbReference>
<dbReference type="Pfam" id="PF00307">
    <property type="entry name" value="CH"/>
    <property type="match status" value="1"/>
</dbReference>
<keyword evidence="3" id="KW-0677">Repeat</keyword>
<dbReference type="InterPro" id="IPR027417">
    <property type="entry name" value="P-loop_NTPase"/>
</dbReference>
<evidence type="ECO:0000256" key="2">
    <source>
        <dbReference type="ARBA" id="ARBA00022490"/>
    </source>
</evidence>
<feature type="compositionally biased region" description="Basic and acidic residues" evidence="5">
    <location>
        <begin position="1023"/>
        <end position="1034"/>
    </location>
</feature>
<evidence type="ECO:0000256" key="3">
    <source>
        <dbReference type="ARBA" id="ARBA00022737"/>
    </source>
</evidence>
<feature type="compositionally biased region" description="Low complexity" evidence="5">
    <location>
        <begin position="1037"/>
        <end position="1048"/>
    </location>
</feature>
<evidence type="ECO:0000313" key="7">
    <source>
        <dbReference type="EMBL" id="KAL3757389.1"/>
    </source>
</evidence>
<feature type="region of interest" description="Disordered" evidence="5">
    <location>
        <begin position="1590"/>
        <end position="1610"/>
    </location>
</feature>
<name>A0ABD3M043_9STRA</name>
<evidence type="ECO:0000256" key="5">
    <source>
        <dbReference type="SAM" id="MobiDB-lite"/>
    </source>
</evidence>
<sequence length="1796" mass="203961">MTSRTSNRTPKRSIAANGGGRAKRTPLAAVDANINIVRDDPSSSAAAAKTPFKSQKVNNNGTKKKVTAVISSTKKKRSKSKTRRTDSNCEICTTTTSVPVQNNINPFHARSTIIDSVDEKHLHSLTIPINESFHIYESDGDDNDTLFESFATAKIDIEPEDVNVDIDERKASTISIQPSRTTYYFSAQHWEEEQCSMFASWLNKLFYPNEDIANTITDAEISAEWNNAKELFNSSHMQSIRKSVEREVKEGRLAIVPPRTDRFILDEVYVQEQLTKLLLSYTPRWLQLGLGIVLALKNGGQSIQMNQCMTKESLKKIIKERVLTEPSAVRKYTGGKCKTPSGQFESNLRITIHQHALSQIMILIFFLDKAKMHRVLSNDPCLFETSSAMKSSEELLLSLCQDCFLKQGSIIKHLDFEGVSVSHFQTPLDEYDFHVKNLAVDLKDGVRLARMIDAITSYRSSDLLSSMRLPATTRQHKVYNVDLALSALRHLGVPHISDITTAHIVAAHQPRILQLIWSIILYFDLPQFRSEIIEYKASRLIQGYARRFLGMRSYRLACNGIILFQSICRGYQVRTRVATMNDAATLIERVWRGHRAKLMYEVQLLGIITIQRLCRKRGARRNSASTAIQRMWRGYTCKVDFICDMMDIITSQSVARRFIAKNRTSRMRQRLNIASTAIQRVWRGYHGRIRFGCDMMDIITVQSVCRRFIAIRRTKVQSTAWNNAAIDIQRVWRGYSAMTYYGFDLLDIILAQSVCRQFIARKRYMRTRACREIQSIVRGWIAKRTYSTCRRAICTIQTHCRRLIASNHARDLKTNIIVLQRVCRGWLCRKQCRMNVAQGIICSEASPTLHQFIDSAFPSSPNQVPADTGADVGGGAVMDDITSFIESHTFESSSILNCSSSSDDGEEINFTSKCAPKKPGFRVAKLVESTPTLPHAIQVNETTSLNIKQAGDNAVVSNKMALKSSSDINCSSATDDDGEEICFTSRLAPKKQHFCVAKKIVESLPLPPYVIQFDDTTPLNLKQEGDDAVSDRPALESSSNLNCSSSSSDDGEEINFTSRHAPKNQHFHVATVVESFVDESKHTADDVHIHAWLENNSIGNKGRSSVSKASDSIPENYTLLNSSSVLLPSQGEALVRIQSVWRRAIASKALSQKRQAKYLTLLPLKREYASVLIQAMLRRVNASQDYLRKRKASIVCQRYLRKWAAERTVSNMRLQAEKEELHRKILHTASTIQRSQSNAAIQIQRIWRGYRANVNYILFILAAIRIQAFARRNFAATEYCHLKVRHNASVTIQSATRGLLARLDKKRVYDAVSIMQRAARVMIRRKVEYFAAKEIQRVWRGYIGNLNFIIFVISAIKIQAMFRGHQARHKVNILRANRRAEVKCFAATEIQRCWRGYRSYMEFAVAVISVIKIQAAVRGRQARVVLIRHKSSRAIQRIGRGFSAKQRTRRIIAEMETQRAAARYLIIRKETEYAAATSIQRMWRGYQANVNFMLAVMSAIKIQSFTRNILTKVNDNDRRPMKESFVAAENESILRDMTNHQVVQEETGLRLEKKIDRLGEKMKSESSGKRNTLPKSVTIRMSPALCHSSSSSSVAIQSNETPKQSFESIRSPEFGRRTTNAIRTILVSKKFNEILKAAADMAEITNQSFNDSQLLMSKKIDHRLISLLRRCNRSSPHLELVHAIVSVLTNLAQHPTILTRLATEYTVDALTDVVQMFRDKTTIFSLTSSLLEKVLLVNNRLLSKYSTPENKKRLRSIIVLCQKRVSEIDEMQKAMSSLENIVRLVNSTNYAPRQRQ</sequence>